<feature type="region of interest" description="Disordered" evidence="1">
    <location>
        <begin position="87"/>
        <end position="123"/>
    </location>
</feature>
<feature type="compositionally biased region" description="Basic and acidic residues" evidence="1">
    <location>
        <begin position="1"/>
        <end position="11"/>
    </location>
</feature>
<reference evidence="2 3" key="1">
    <citation type="journal article" date="2007" name="Nature">
        <title>Evolution of genes and genomes on the Drosophila phylogeny.</title>
        <authorList>
            <consortium name="Drosophila 12 Genomes Consortium"/>
            <person name="Clark A.G."/>
            <person name="Eisen M.B."/>
            <person name="Smith D.R."/>
            <person name="Bergman C.M."/>
            <person name="Oliver B."/>
            <person name="Markow T.A."/>
            <person name="Kaufman T.C."/>
            <person name="Kellis M."/>
            <person name="Gelbart W."/>
            <person name="Iyer V.N."/>
            <person name="Pollard D.A."/>
            <person name="Sackton T.B."/>
            <person name="Larracuente A.M."/>
            <person name="Singh N.D."/>
            <person name="Abad J.P."/>
            <person name="Abt D.N."/>
            <person name="Adryan B."/>
            <person name="Aguade M."/>
            <person name="Akashi H."/>
            <person name="Anderson W.W."/>
            <person name="Aquadro C.F."/>
            <person name="Ardell D.H."/>
            <person name="Arguello R."/>
            <person name="Artieri C.G."/>
            <person name="Barbash D.A."/>
            <person name="Barker D."/>
            <person name="Barsanti P."/>
            <person name="Batterham P."/>
            <person name="Batzoglou S."/>
            <person name="Begun D."/>
            <person name="Bhutkar A."/>
            <person name="Blanco E."/>
            <person name="Bosak S.A."/>
            <person name="Bradley R.K."/>
            <person name="Brand A.D."/>
            <person name="Brent M.R."/>
            <person name="Brooks A.N."/>
            <person name="Brown R.H."/>
            <person name="Butlin R.K."/>
            <person name="Caggese C."/>
            <person name="Calvi B.R."/>
            <person name="Bernardo de Carvalho A."/>
            <person name="Caspi A."/>
            <person name="Castrezana S."/>
            <person name="Celniker S.E."/>
            <person name="Chang J.L."/>
            <person name="Chapple C."/>
            <person name="Chatterji S."/>
            <person name="Chinwalla A."/>
            <person name="Civetta A."/>
            <person name="Clifton S.W."/>
            <person name="Comeron J.M."/>
            <person name="Costello J.C."/>
            <person name="Coyne J.A."/>
            <person name="Daub J."/>
            <person name="David R.G."/>
            <person name="Delcher A.L."/>
            <person name="Delehaunty K."/>
            <person name="Do C.B."/>
            <person name="Ebling H."/>
            <person name="Edwards K."/>
            <person name="Eickbush T."/>
            <person name="Evans J.D."/>
            <person name="Filipski A."/>
            <person name="Findeiss S."/>
            <person name="Freyhult E."/>
            <person name="Fulton L."/>
            <person name="Fulton R."/>
            <person name="Garcia A.C."/>
            <person name="Gardiner A."/>
            <person name="Garfield D.A."/>
            <person name="Garvin B.E."/>
            <person name="Gibson G."/>
            <person name="Gilbert D."/>
            <person name="Gnerre S."/>
            <person name="Godfrey J."/>
            <person name="Good R."/>
            <person name="Gotea V."/>
            <person name="Gravely B."/>
            <person name="Greenberg A.J."/>
            <person name="Griffiths-Jones S."/>
            <person name="Gross S."/>
            <person name="Guigo R."/>
            <person name="Gustafson E.A."/>
            <person name="Haerty W."/>
            <person name="Hahn M.W."/>
            <person name="Halligan D.L."/>
            <person name="Halpern A.L."/>
            <person name="Halter G.M."/>
            <person name="Han M.V."/>
            <person name="Heger A."/>
            <person name="Hillier L."/>
            <person name="Hinrichs A.S."/>
            <person name="Holmes I."/>
            <person name="Hoskins R.A."/>
            <person name="Hubisz M.J."/>
            <person name="Hultmark D."/>
            <person name="Huntley M.A."/>
            <person name="Jaffe D.B."/>
            <person name="Jagadeeshan S."/>
            <person name="Jeck W.R."/>
            <person name="Johnson J."/>
            <person name="Jones C.D."/>
            <person name="Jordan W.C."/>
            <person name="Karpen G.H."/>
            <person name="Kataoka E."/>
            <person name="Keightley P.D."/>
            <person name="Kheradpour P."/>
            <person name="Kirkness E.F."/>
            <person name="Koerich L.B."/>
            <person name="Kristiansen K."/>
            <person name="Kudrna D."/>
            <person name="Kulathinal R.J."/>
            <person name="Kumar S."/>
            <person name="Kwok R."/>
            <person name="Lander E."/>
            <person name="Langley C.H."/>
            <person name="Lapoint R."/>
            <person name="Lazzaro B.P."/>
            <person name="Lee S.J."/>
            <person name="Levesque L."/>
            <person name="Li R."/>
            <person name="Lin C.F."/>
            <person name="Lin M.F."/>
            <person name="Lindblad-Toh K."/>
            <person name="Llopart A."/>
            <person name="Long M."/>
            <person name="Low L."/>
            <person name="Lozovsky E."/>
            <person name="Lu J."/>
            <person name="Luo M."/>
            <person name="Machado C.A."/>
            <person name="Makalowski W."/>
            <person name="Marzo M."/>
            <person name="Matsuda M."/>
            <person name="Matzkin L."/>
            <person name="McAllister B."/>
            <person name="McBride C.S."/>
            <person name="McKernan B."/>
            <person name="McKernan K."/>
            <person name="Mendez-Lago M."/>
            <person name="Minx P."/>
            <person name="Mollenhauer M.U."/>
            <person name="Montooth K."/>
            <person name="Mount S.M."/>
            <person name="Mu X."/>
            <person name="Myers E."/>
            <person name="Negre B."/>
            <person name="Newfeld S."/>
            <person name="Nielsen R."/>
            <person name="Noor M.A."/>
            <person name="O'Grady P."/>
            <person name="Pachter L."/>
            <person name="Papaceit M."/>
            <person name="Parisi M.J."/>
            <person name="Parisi M."/>
            <person name="Parts L."/>
            <person name="Pedersen J.S."/>
            <person name="Pesole G."/>
            <person name="Phillippy A.M."/>
            <person name="Ponting C.P."/>
            <person name="Pop M."/>
            <person name="Porcelli D."/>
            <person name="Powell J.R."/>
            <person name="Prohaska S."/>
            <person name="Pruitt K."/>
            <person name="Puig M."/>
            <person name="Quesneville H."/>
            <person name="Ram K.R."/>
            <person name="Rand D."/>
            <person name="Rasmussen M.D."/>
            <person name="Reed L.K."/>
            <person name="Reenan R."/>
            <person name="Reily A."/>
            <person name="Remington K.A."/>
            <person name="Rieger T.T."/>
            <person name="Ritchie M.G."/>
            <person name="Robin C."/>
            <person name="Rogers Y.H."/>
            <person name="Rohde C."/>
            <person name="Rozas J."/>
            <person name="Rubenfield M.J."/>
            <person name="Ruiz A."/>
            <person name="Russo S."/>
            <person name="Salzberg S.L."/>
            <person name="Sanchez-Gracia A."/>
            <person name="Saranga D.J."/>
            <person name="Sato H."/>
            <person name="Schaeffer S.W."/>
            <person name="Schatz M.C."/>
            <person name="Schlenke T."/>
            <person name="Schwartz R."/>
            <person name="Segarra C."/>
            <person name="Singh R.S."/>
            <person name="Sirot L."/>
            <person name="Sirota M."/>
            <person name="Sisneros N.B."/>
            <person name="Smith C.D."/>
            <person name="Smith T.F."/>
            <person name="Spieth J."/>
            <person name="Stage D.E."/>
            <person name="Stark A."/>
            <person name="Stephan W."/>
            <person name="Strausberg R.L."/>
            <person name="Strempel S."/>
            <person name="Sturgill D."/>
            <person name="Sutton G."/>
            <person name="Sutton G.G."/>
            <person name="Tao W."/>
            <person name="Teichmann S."/>
            <person name="Tobari Y.N."/>
            <person name="Tomimura Y."/>
            <person name="Tsolas J.M."/>
            <person name="Valente V.L."/>
            <person name="Venter E."/>
            <person name="Venter J.C."/>
            <person name="Vicario S."/>
            <person name="Vieira F.G."/>
            <person name="Vilella A.J."/>
            <person name="Villasante A."/>
            <person name="Walenz B."/>
            <person name="Wang J."/>
            <person name="Wasserman M."/>
            <person name="Watts T."/>
            <person name="Wilson D."/>
            <person name="Wilson R.K."/>
            <person name="Wing R.A."/>
            <person name="Wolfner M.F."/>
            <person name="Wong A."/>
            <person name="Wong G.K."/>
            <person name="Wu C.I."/>
            <person name="Wu G."/>
            <person name="Yamamoto D."/>
            <person name="Yang H.P."/>
            <person name="Yang S.P."/>
            <person name="Yorke J.A."/>
            <person name="Yoshida K."/>
            <person name="Zdobnov E."/>
            <person name="Zhang P."/>
            <person name="Zhang Y."/>
            <person name="Zimin A.V."/>
            <person name="Baldwin J."/>
            <person name="Abdouelleil A."/>
            <person name="Abdulkadir J."/>
            <person name="Abebe A."/>
            <person name="Abera B."/>
            <person name="Abreu J."/>
            <person name="Acer S.C."/>
            <person name="Aftuck L."/>
            <person name="Alexander A."/>
            <person name="An P."/>
            <person name="Anderson E."/>
            <person name="Anderson S."/>
            <person name="Arachi H."/>
            <person name="Azer M."/>
            <person name="Bachantsang P."/>
            <person name="Barry A."/>
            <person name="Bayul T."/>
            <person name="Berlin A."/>
            <person name="Bessette D."/>
            <person name="Bloom T."/>
            <person name="Blye J."/>
            <person name="Boguslavskiy L."/>
            <person name="Bonnet C."/>
            <person name="Boukhgalter B."/>
            <person name="Bourzgui I."/>
            <person name="Brown A."/>
            <person name="Cahill P."/>
            <person name="Channer S."/>
            <person name="Cheshatsang Y."/>
            <person name="Chuda L."/>
            <person name="Citroen M."/>
            <person name="Collymore A."/>
            <person name="Cooke P."/>
            <person name="Costello M."/>
            <person name="D'Aco K."/>
            <person name="Daza R."/>
            <person name="De Haan G."/>
            <person name="DeGray S."/>
            <person name="DeMaso C."/>
            <person name="Dhargay N."/>
            <person name="Dooley K."/>
            <person name="Dooley E."/>
            <person name="Doricent M."/>
            <person name="Dorje P."/>
            <person name="Dorjee K."/>
            <person name="Dupes A."/>
            <person name="Elong R."/>
            <person name="Falk J."/>
            <person name="Farina A."/>
            <person name="Faro S."/>
            <person name="Ferguson D."/>
            <person name="Fisher S."/>
            <person name="Foley C.D."/>
            <person name="Franke A."/>
            <person name="Friedrich D."/>
            <person name="Gadbois L."/>
            <person name="Gearin G."/>
            <person name="Gearin C.R."/>
            <person name="Giannoukos G."/>
            <person name="Goode T."/>
            <person name="Graham J."/>
            <person name="Grandbois E."/>
            <person name="Grewal S."/>
            <person name="Gyaltsen K."/>
            <person name="Hafez N."/>
            <person name="Hagos B."/>
            <person name="Hall J."/>
            <person name="Henson C."/>
            <person name="Hollinger A."/>
            <person name="Honan T."/>
            <person name="Huard M.D."/>
            <person name="Hughes L."/>
            <person name="Hurhula B."/>
            <person name="Husby M.E."/>
            <person name="Kamat A."/>
            <person name="Kanga B."/>
            <person name="Kashin S."/>
            <person name="Khazanovich D."/>
            <person name="Kisner P."/>
            <person name="Lance K."/>
            <person name="Lara M."/>
            <person name="Lee W."/>
            <person name="Lennon N."/>
            <person name="Letendre F."/>
            <person name="LeVine R."/>
            <person name="Lipovsky A."/>
            <person name="Liu X."/>
            <person name="Liu J."/>
            <person name="Liu S."/>
            <person name="Lokyitsang T."/>
            <person name="Lokyitsang Y."/>
            <person name="Lubonja R."/>
            <person name="Lui A."/>
            <person name="MacDonald P."/>
            <person name="Magnisalis V."/>
            <person name="Maru K."/>
            <person name="Matthews C."/>
            <person name="McCusker W."/>
            <person name="McDonough S."/>
            <person name="Mehta T."/>
            <person name="Meldrim J."/>
            <person name="Meneus L."/>
            <person name="Mihai O."/>
            <person name="Mihalev A."/>
            <person name="Mihova T."/>
            <person name="Mittelman R."/>
            <person name="Mlenga V."/>
            <person name="Montmayeur A."/>
            <person name="Mulrain L."/>
            <person name="Navidi A."/>
            <person name="Naylor J."/>
            <person name="Negash T."/>
            <person name="Nguyen T."/>
            <person name="Nguyen N."/>
            <person name="Nicol R."/>
            <person name="Norbu C."/>
            <person name="Norbu N."/>
            <person name="Novod N."/>
            <person name="O'Neill B."/>
            <person name="Osman S."/>
            <person name="Markiewicz E."/>
            <person name="Oyono O.L."/>
            <person name="Patti C."/>
            <person name="Phunkhang P."/>
            <person name="Pierre F."/>
            <person name="Priest M."/>
            <person name="Raghuraman S."/>
            <person name="Rege F."/>
            <person name="Reyes R."/>
            <person name="Rise C."/>
            <person name="Rogov P."/>
            <person name="Ross K."/>
            <person name="Ryan E."/>
            <person name="Settipalli S."/>
            <person name="Shea T."/>
            <person name="Sherpa N."/>
            <person name="Shi L."/>
            <person name="Shih D."/>
            <person name="Sparrow T."/>
            <person name="Spaulding J."/>
            <person name="Stalker J."/>
            <person name="Stange-Thomann N."/>
            <person name="Stavropoulos S."/>
            <person name="Stone C."/>
            <person name="Strader C."/>
            <person name="Tesfaye S."/>
            <person name="Thomson T."/>
            <person name="Thoulutsang Y."/>
            <person name="Thoulutsang D."/>
            <person name="Topham K."/>
            <person name="Topping I."/>
            <person name="Tsamla T."/>
            <person name="Vassiliev H."/>
            <person name="Vo A."/>
            <person name="Wangchuk T."/>
            <person name="Wangdi T."/>
            <person name="Weiand M."/>
            <person name="Wilkinson J."/>
            <person name="Wilson A."/>
            <person name="Yadav S."/>
            <person name="Young G."/>
            <person name="Yu Q."/>
            <person name="Zembek L."/>
            <person name="Zhong D."/>
            <person name="Zimmer A."/>
            <person name="Zwirko Z."/>
            <person name="Jaffe D.B."/>
            <person name="Alvarez P."/>
            <person name="Brockman W."/>
            <person name="Butler J."/>
            <person name="Chin C."/>
            <person name="Gnerre S."/>
            <person name="Grabherr M."/>
            <person name="Kleber M."/>
            <person name="Mauceli E."/>
            <person name="MacCallum I."/>
        </authorList>
    </citation>
    <scope>NUCLEOTIDE SEQUENCE [LARGE SCALE GENOMIC DNA]</scope>
    <source>
        <strain evidence="3">MSH-3 / Tucson 14011-0111.49</strain>
    </source>
</reference>
<dbReference type="AlphaFoldDB" id="B4HCV3"/>
<protein>
    <submittedName>
        <fullName evidence="2">GL19682</fullName>
    </submittedName>
</protein>
<feature type="region of interest" description="Disordered" evidence="1">
    <location>
        <begin position="135"/>
        <end position="173"/>
    </location>
</feature>
<dbReference type="Proteomes" id="UP000008744">
    <property type="component" value="Unassembled WGS sequence"/>
</dbReference>
<keyword evidence="3" id="KW-1185">Reference proteome</keyword>
<sequence length="597" mass="67853">MARTPTGERTDAPLPAHAGPEQHQKAQGSTALRDLGREITQLVEMLEDGKRRSIHQPMRDSIESIRVLYELVAIQLHDEGAKAVIRTHQSSQTSPILRPLPEPKRKQAAGAPTPRTKRTKATVEVQTTPGVAVEKDAHAERKRKEPEETPFLTVSNRRRRKRPQKPTGALEDKTRPDAIVIATKGEKTYAEILRKERTDETLRGLGDAVARIRWTQKGELLLQLNKSGEETETFKSLVANTLKEQAEVRVTVECKELDEITTTEDICKALRSHVELAQLSTDDIQLRKAYGGTQTAIIRLPAESAQKALTVGVLKDDHLDVETFKEFLRNAIWSPARETAKSLAQKLAKLMELVCDVAMPRRKPCRKEAPCYWWNTEHPYREKSFSRQYPKLWQQISVEDVTAAIRRIGDKRAPGPDGIPNKLLKLGATTRPDDHSTCNASNEPRSTTTVCWRNCLRHTARPPQINLKLKKIFHERLDESDDLDSQSGDSMCLPLQLRLITFQEWSSYCIGHEEQQQTLDEDRKLRKDCTIIKFVQNAYYRNIWDTDSLSLETLTVHQLSDISREQRYPIPAGVHGLDFMSTVHKCRTRFGSADRAQ</sequence>
<dbReference type="HOGENOM" id="CLU_457314_0_0_1"/>
<gene>
    <name evidence="2" type="primary">Dper\GL19682</name>
    <name evidence="2" type="ORF">Dper_GL19682</name>
</gene>
<feature type="region of interest" description="Disordered" evidence="1">
    <location>
        <begin position="1"/>
        <end position="30"/>
    </location>
</feature>
<evidence type="ECO:0000313" key="2">
    <source>
        <dbReference type="EMBL" id="EDW32620.1"/>
    </source>
</evidence>
<dbReference type="PhylomeDB" id="B4HCV3"/>
<dbReference type="STRING" id="7234.B4HCV3"/>
<feature type="compositionally biased region" description="Basic and acidic residues" evidence="1">
    <location>
        <begin position="135"/>
        <end position="147"/>
    </location>
</feature>
<organism evidence="3">
    <name type="scientific">Drosophila persimilis</name>
    <name type="common">Fruit fly</name>
    <dbReference type="NCBI Taxonomy" id="7234"/>
    <lineage>
        <taxon>Eukaryota</taxon>
        <taxon>Metazoa</taxon>
        <taxon>Ecdysozoa</taxon>
        <taxon>Arthropoda</taxon>
        <taxon>Hexapoda</taxon>
        <taxon>Insecta</taxon>
        <taxon>Pterygota</taxon>
        <taxon>Neoptera</taxon>
        <taxon>Endopterygota</taxon>
        <taxon>Diptera</taxon>
        <taxon>Brachycera</taxon>
        <taxon>Muscomorpha</taxon>
        <taxon>Ephydroidea</taxon>
        <taxon>Drosophilidae</taxon>
        <taxon>Drosophila</taxon>
        <taxon>Sophophora</taxon>
    </lineage>
</organism>
<name>B4HCV3_DROPE</name>
<evidence type="ECO:0000313" key="3">
    <source>
        <dbReference type="Proteomes" id="UP000008744"/>
    </source>
</evidence>
<proteinExistence type="predicted"/>
<accession>B4HCV3</accession>
<dbReference type="EMBL" id="CH479474">
    <property type="protein sequence ID" value="EDW32620.1"/>
    <property type="molecule type" value="Genomic_DNA"/>
</dbReference>
<dbReference type="OrthoDB" id="6350415at2759"/>
<evidence type="ECO:0000256" key="1">
    <source>
        <dbReference type="SAM" id="MobiDB-lite"/>
    </source>
</evidence>